<dbReference type="OrthoDB" id="6597836at2759"/>
<dbReference type="SUPFAM" id="SSF53098">
    <property type="entry name" value="Ribonuclease H-like"/>
    <property type="match status" value="1"/>
</dbReference>
<evidence type="ECO:0000259" key="3">
    <source>
        <dbReference type="PROSITE" id="PS50879"/>
    </source>
</evidence>
<evidence type="ECO:0000259" key="2">
    <source>
        <dbReference type="PROSITE" id="PS50878"/>
    </source>
</evidence>
<dbReference type="InterPro" id="IPR000477">
    <property type="entry name" value="RT_dom"/>
</dbReference>
<dbReference type="PANTHER" id="PTHR33481">
    <property type="entry name" value="REVERSE TRANSCRIPTASE"/>
    <property type="match status" value="1"/>
</dbReference>
<feature type="domain" description="Reverse transcriptase" evidence="2">
    <location>
        <begin position="1"/>
        <end position="265"/>
    </location>
</feature>
<organism evidence="4 5">
    <name type="scientific">Aphis craccivora</name>
    <name type="common">Cowpea aphid</name>
    <dbReference type="NCBI Taxonomy" id="307492"/>
    <lineage>
        <taxon>Eukaryota</taxon>
        <taxon>Metazoa</taxon>
        <taxon>Ecdysozoa</taxon>
        <taxon>Arthropoda</taxon>
        <taxon>Hexapoda</taxon>
        <taxon>Insecta</taxon>
        <taxon>Pterygota</taxon>
        <taxon>Neoptera</taxon>
        <taxon>Paraneoptera</taxon>
        <taxon>Hemiptera</taxon>
        <taxon>Sternorrhyncha</taxon>
        <taxon>Aphidomorpha</taxon>
        <taxon>Aphidoidea</taxon>
        <taxon>Aphididae</taxon>
        <taxon>Aphidini</taxon>
        <taxon>Aphis</taxon>
        <taxon>Aphis</taxon>
    </lineage>
</organism>
<dbReference type="GO" id="GO:0004523">
    <property type="term" value="F:RNA-DNA hybrid ribonuclease activity"/>
    <property type="evidence" value="ECO:0007669"/>
    <property type="project" value="InterPro"/>
</dbReference>
<evidence type="ECO:0000313" key="5">
    <source>
        <dbReference type="Proteomes" id="UP000478052"/>
    </source>
</evidence>
<dbReference type="Proteomes" id="UP000478052">
    <property type="component" value="Unassembled WGS sequence"/>
</dbReference>
<dbReference type="PANTHER" id="PTHR33481:SF1">
    <property type="entry name" value="ENDONUCLEASE_EXONUCLEASE_PHOSPHATASE DOMAIN-CONTAINING PROTEIN-RELATED"/>
    <property type="match status" value="1"/>
</dbReference>
<keyword evidence="4" id="KW-0808">Transferase</keyword>
<feature type="non-terminal residue" evidence="4">
    <location>
        <position position="655"/>
    </location>
</feature>
<dbReference type="GO" id="GO:0003676">
    <property type="term" value="F:nucleic acid binding"/>
    <property type="evidence" value="ECO:0007669"/>
    <property type="project" value="InterPro"/>
</dbReference>
<name>A0A6G0VM81_APHCR</name>
<dbReference type="InterPro" id="IPR002156">
    <property type="entry name" value="RNaseH_domain"/>
</dbReference>
<proteinExistence type="predicted"/>
<dbReference type="Pfam" id="PF00075">
    <property type="entry name" value="RNase_H"/>
    <property type="match status" value="1"/>
</dbReference>
<dbReference type="Pfam" id="PF00078">
    <property type="entry name" value="RVT_1"/>
    <property type="match status" value="1"/>
</dbReference>
<dbReference type="InterPro" id="IPR012337">
    <property type="entry name" value="RNaseH-like_sf"/>
</dbReference>
<dbReference type="AlphaFoldDB" id="A0A6G0VM81"/>
<sequence>NFGPNTLKLMLALFNRIFTEGSWPITWKKGTIIPISKNEKDKFNPEGLTWLLEKDKYLSKQQCGFRRNKSTIDTLTHINHEVNQTFKNKQIMGLVNLDISKAYDSTWRHNILVKLNQILCKGKILNLITNFLIDRHFKVKANNHYSEEFIQENGVPQGSALSVTLFLIAINDITKSCSPPVKCNLFADDFSYSCRSNNISSIQKFLQTTTDNLTEWANKTGFKFSPTKSNIIIFTKKRNVSELIIILDNTPIPTEESVKILGIFFDRRLTWATHIRYLKTSTSQTLNILKILSHTSWGGDSSTLIKIHKATIQSKIYYGSNLYKTASRSNLNAIDSTNNTGLRLAIGAFRSSPIYSIYNTAGVPIPEIKRNDLSLKYMVRSYICNNLPLPSENSDLYDELGKNGIIMDQSMTREQLSSPAWTSSFDINTELSSFLKQQTTPEIYRRHFQSVLENYRDYQEVYTDASKTQDQVGISIILRNQNVTLKLPNTCSIYTAEAIAILEAIKTTLDDEHPNHIIFSDSLGALNSIKNQFKPGEIATKILNKLNVALRKNKQITLMWVPGHIGIEGNELADKHAKLAVTSSVCKTIFGSTYNDLKRYINDITNTRWLNTWKQQNTKLNRIKSSTFRWINSSLNRKEESVLNRLRIGHTRLTH</sequence>
<protein>
    <submittedName>
        <fullName evidence="4">Putative RNA-directed DNA polymerase</fullName>
    </submittedName>
</protein>
<keyword evidence="4" id="KW-0695">RNA-directed DNA polymerase</keyword>
<gene>
    <name evidence="4" type="ORF">FWK35_00037791</name>
</gene>
<keyword evidence="1" id="KW-0732">Signal</keyword>
<comment type="caution">
    <text evidence="4">The sequence shown here is derived from an EMBL/GenBank/DDBJ whole genome shotgun (WGS) entry which is preliminary data.</text>
</comment>
<dbReference type="PROSITE" id="PS50878">
    <property type="entry name" value="RT_POL"/>
    <property type="match status" value="1"/>
</dbReference>
<accession>A0A6G0VM81</accession>
<keyword evidence="5" id="KW-1185">Reference proteome</keyword>
<dbReference type="InterPro" id="IPR036397">
    <property type="entry name" value="RNaseH_sf"/>
</dbReference>
<dbReference type="Gene3D" id="3.30.420.10">
    <property type="entry name" value="Ribonuclease H-like superfamily/Ribonuclease H"/>
    <property type="match status" value="1"/>
</dbReference>
<feature type="signal peptide" evidence="1">
    <location>
        <begin position="1"/>
        <end position="21"/>
    </location>
</feature>
<evidence type="ECO:0000256" key="1">
    <source>
        <dbReference type="SAM" id="SignalP"/>
    </source>
</evidence>
<dbReference type="CDD" id="cd01650">
    <property type="entry name" value="RT_nLTR_like"/>
    <property type="match status" value="1"/>
</dbReference>
<keyword evidence="4" id="KW-0548">Nucleotidyltransferase</keyword>
<dbReference type="PROSITE" id="PS50879">
    <property type="entry name" value="RNASE_H_1"/>
    <property type="match status" value="1"/>
</dbReference>
<dbReference type="GO" id="GO:0003964">
    <property type="term" value="F:RNA-directed DNA polymerase activity"/>
    <property type="evidence" value="ECO:0007669"/>
    <property type="project" value="UniProtKB-KW"/>
</dbReference>
<feature type="domain" description="RNase H type-1" evidence="3">
    <location>
        <begin position="455"/>
        <end position="582"/>
    </location>
</feature>
<evidence type="ECO:0000313" key="4">
    <source>
        <dbReference type="EMBL" id="KAF0701957.1"/>
    </source>
</evidence>
<dbReference type="CDD" id="cd09276">
    <property type="entry name" value="Rnase_HI_RT_non_LTR"/>
    <property type="match status" value="1"/>
</dbReference>
<dbReference type="EMBL" id="VUJU01014492">
    <property type="protein sequence ID" value="KAF0701957.1"/>
    <property type="molecule type" value="Genomic_DNA"/>
</dbReference>
<reference evidence="4 5" key="1">
    <citation type="submission" date="2019-08" db="EMBL/GenBank/DDBJ databases">
        <title>Whole genome of Aphis craccivora.</title>
        <authorList>
            <person name="Voronova N.V."/>
            <person name="Shulinski R.S."/>
            <person name="Bandarenka Y.V."/>
            <person name="Zhorov D.G."/>
            <person name="Warner D."/>
        </authorList>
    </citation>
    <scope>NUCLEOTIDE SEQUENCE [LARGE SCALE GENOMIC DNA]</scope>
    <source>
        <strain evidence="4">180601</strain>
        <tissue evidence="4">Whole Body</tissue>
    </source>
</reference>
<feature type="chain" id="PRO_5026132595" evidence="1">
    <location>
        <begin position="22"/>
        <end position="655"/>
    </location>
</feature>
<feature type="non-terminal residue" evidence="4">
    <location>
        <position position="1"/>
    </location>
</feature>